<evidence type="ECO:0000256" key="1">
    <source>
        <dbReference type="ARBA" id="ARBA00004496"/>
    </source>
</evidence>
<dbReference type="PANTHER" id="PTHR46796:SF12">
    <property type="entry name" value="HTH-TYPE DNA-BINDING TRANSCRIPTIONAL ACTIVATOR EUTR"/>
    <property type="match status" value="1"/>
</dbReference>
<dbReference type="SMART" id="SM00342">
    <property type="entry name" value="HTH_ARAC"/>
    <property type="match status" value="1"/>
</dbReference>
<dbReference type="RefSeq" id="WP_090262212.1">
    <property type="nucleotide sequence ID" value="NZ_FNDS01000003.1"/>
</dbReference>
<dbReference type="STRING" id="428992.SAMN05216272_103231"/>
<dbReference type="Pfam" id="PF14525">
    <property type="entry name" value="AraC_binding_2"/>
    <property type="match status" value="1"/>
</dbReference>
<organism evidence="7 8">
    <name type="scientific">Pseudomonas panipatensis</name>
    <dbReference type="NCBI Taxonomy" id="428992"/>
    <lineage>
        <taxon>Bacteria</taxon>
        <taxon>Pseudomonadati</taxon>
        <taxon>Pseudomonadota</taxon>
        <taxon>Gammaproteobacteria</taxon>
        <taxon>Pseudomonadales</taxon>
        <taxon>Pseudomonadaceae</taxon>
        <taxon>Pseudomonas</taxon>
    </lineage>
</organism>
<dbReference type="EMBL" id="FNDS01000003">
    <property type="protein sequence ID" value="SDH81275.1"/>
    <property type="molecule type" value="Genomic_DNA"/>
</dbReference>
<evidence type="ECO:0000313" key="8">
    <source>
        <dbReference type="Proteomes" id="UP000199636"/>
    </source>
</evidence>
<dbReference type="GO" id="GO:0009893">
    <property type="term" value="P:positive regulation of metabolic process"/>
    <property type="evidence" value="ECO:0007669"/>
    <property type="project" value="UniProtKB-ARBA"/>
</dbReference>
<dbReference type="InterPro" id="IPR050204">
    <property type="entry name" value="AraC_XylS_family_regulators"/>
</dbReference>
<dbReference type="InterPro" id="IPR018060">
    <property type="entry name" value="HTH_AraC"/>
</dbReference>
<evidence type="ECO:0000256" key="5">
    <source>
        <dbReference type="ARBA" id="ARBA00037345"/>
    </source>
</evidence>
<dbReference type="Pfam" id="PF12833">
    <property type="entry name" value="HTH_18"/>
    <property type="match status" value="1"/>
</dbReference>
<dbReference type="AlphaFoldDB" id="A0A1G8FGN5"/>
<comment type="subcellular location">
    <subcellularLocation>
        <location evidence="1">Cytoplasm</location>
    </subcellularLocation>
</comment>
<accession>A0A1G8FGN5</accession>
<dbReference type="GO" id="GO:0005737">
    <property type="term" value="C:cytoplasm"/>
    <property type="evidence" value="ECO:0007669"/>
    <property type="project" value="UniProtKB-SubCell"/>
</dbReference>
<feature type="domain" description="HTH araC/xylS-type" evidence="6">
    <location>
        <begin position="227"/>
        <end position="327"/>
    </location>
</feature>
<keyword evidence="4" id="KW-0804">Transcription</keyword>
<keyword evidence="3 7" id="KW-0238">DNA-binding</keyword>
<dbReference type="SUPFAM" id="SSF46689">
    <property type="entry name" value="Homeodomain-like"/>
    <property type="match status" value="2"/>
</dbReference>
<evidence type="ECO:0000256" key="2">
    <source>
        <dbReference type="ARBA" id="ARBA00023015"/>
    </source>
</evidence>
<dbReference type="OrthoDB" id="6003540at2"/>
<comment type="function">
    <text evidence="5">Regulatory protein of the TOL plasmid xyl operons. XylS activates the xylXYZLTEGFJQKIH operon required for the degradation of toluene, m-xylene and p-xylene.</text>
</comment>
<sequence length="335" mass="37837">MNHKKSGHFRDIHADHLDLAAARNWMSNICGPHRLDASHPGSVNFQHSGSVLKAMSTTLGCIEYGTDVTIGIEDAEHFNSYSLSLPLSGEQELSIAGRQLHSNPQRGVIVSPNQSQRLSITGDCRKLQVVISSLAMRKTLEEMLQRPTERPLTFEPEMDASDGASASWWRMVRHFNEEMEHSELFGQAVFNRDLERALVKGLILAQPNNYSEELRRCLGEKLPHYLLRARDYLQANAREALRLDDLEQAAGVSRFKLFDGFRKHFGCSPMTYLKHYRLHAVREEILAAGGPRSISEIAMNWGFAHLGRFAGDYRKLFGETPSATQLRLERLSGRP</sequence>
<dbReference type="Proteomes" id="UP000199636">
    <property type="component" value="Unassembled WGS sequence"/>
</dbReference>
<protein>
    <submittedName>
        <fullName evidence="7">AraC-type DNA-binding protein</fullName>
    </submittedName>
</protein>
<evidence type="ECO:0000256" key="4">
    <source>
        <dbReference type="ARBA" id="ARBA00023163"/>
    </source>
</evidence>
<keyword evidence="2" id="KW-0805">Transcription regulation</keyword>
<proteinExistence type="predicted"/>
<dbReference type="GO" id="GO:0043565">
    <property type="term" value="F:sequence-specific DNA binding"/>
    <property type="evidence" value="ECO:0007669"/>
    <property type="project" value="InterPro"/>
</dbReference>
<evidence type="ECO:0000313" key="7">
    <source>
        <dbReference type="EMBL" id="SDH81275.1"/>
    </source>
</evidence>
<evidence type="ECO:0000259" key="6">
    <source>
        <dbReference type="PROSITE" id="PS01124"/>
    </source>
</evidence>
<keyword evidence="8" id="KW-1185">Reference proteome</keyword>
<dbReference type="InterPro" id="IPR018062">
    <property type="entry name" value="HTH_AraC-typ_CS"/>
</dbReference>
<dbReference type="InterPro" id="IPR035418">
    <property type="entry name" value="AraC-bd_2"/>
</dbReference>
<reference evidence="8" key="1">
    <citation type="submission" date="2016-10" db="EMBL/GenBank/DDBJ databases">
        <authorList>
            <person name="Varghese N."/>
            <person name="Submissions S."/>
        </authorList>
    </citation>
    <scope>NUCLEOTIDE SEQUENCE [LARGE SCALE GENOMIC DNA]</scope>
    <source>
        <strain evidence="8">CCM 7469</strain>
    </source>
</reference>
<dbReference type="Gene3D" id="1.10.10.60">
    <property type="entry name" value="Homeodomain-like"/>
    <property type="match status" value="1"/>
</dbReference>
<dbReference type="InterPro" id="IPR009057">
    <property type="entry name" value="Homeodomain-like_sf"/>
</dbReference>
<name>A0A1G8FGN5_9PSED</name>
<dbReference type="GO" id="GO:0003700">
    <property type="term" value="F:DNA-binding transcription factor activity"/>
    <property type="evidence" value="ECO:0007669"/>
    <property type="project" value="InterPro"/>
</dbReference>
<evidence type="ECO:0000256" key="3">
    <source>
        <dbReference type="ARBA" id="ARBA00023125"/>
    </source>
</evidence>
<dbReference type="PROSITE" id="PS00041">
    <property type="entry name" value="HTH_ARAC_FAMILY_1"/>
    <property type="match status" value="1"/>
</dbReference>
<dbReference type="PROSITE" id="PS01124">
    <property type="entry name" value="HTH_ARAC_FAMILY_2"/>
    <property type="match status" value="1"/>
</dbReference>
<gene>
    <name evidence="7" type="ORF">SAMN05216272_103231</name>
</gene>
<dbReference type="PANTHER" id="PTHR46796">
    <property type="entry name" value="HTH-TYPE TRANSCRIPTIONAL ACTIVATOR RHAS-RELATED"/>
    <property type="match status" value="1"/>
</dbReference>